<evidence type="ECO:0000313" key="4">
    <source>
        <dbReference type="Proteomes" id="UP000033661"/>
    </source>
</evidence>
<dbReference type="RefSeq" id="WP_011477095.1">
    <property type="nucleotide sequence ID" value="NZ_LAOI01000001.1"/>
</dbReference>
<protein>
    <submittedName>
        <fullName evidence="3">Uncharacterized protein</fullName>
    </submittedName>
</protein>
<dbReference type="GO" id="GO:0003677">
    <property type="term" value="F:DNA binding"/>
    <property type="evidence" value="ECO:0007669"/>
    <property type="project" value="UniProtKB-KW"/>
</dbReference>
<gene>
    <name evidence="3" type="ORF">RBEAN4_1039</name>
</gene>
<dbReference type="AlphaFoldDB" id="A0A0F3QD08"/>
<keyword evidence="4" id="KW-1185">Reference proteome</keyword>
<accession>A0A0F3QD08</accession>
<dbReference type="EMBL" id="LAOI01000001">
    <property type="protein sequence ID" value="KJV90041.1"/>
    <property type="molecule type" value="Genomic_DNA"/>
</dbReference>
<dbReference type="Proteomes" id="UP000033661">
    <property type="component" value="Unassembled WGS sequence"/>
</dbReference>
<proteinExistence type="predicted"/>
<dbReference type="GO" id="GO:0009307">
    <property type="term" value="P:DNA restriction-modification system"/>
    <property type="evidence" value="ECO:0007669"/>
    <property type="project" value="UniProtKB-KW"/>
</dbReference>
<dbReference type="SUPFAM" id="SSF116734">
    <property type="entry name" value="DNA methylase specificity domain"/>
    <property type="match status" value="1"/>
</dbReference>
<sequence length="112" mass="12815">MLDIKKWSLVNLAEVTDIIVSNVDKKTIINEKSVKLCNYMDVFKNRYITNSLNFMKATASEHEIHTYALRKGDVIFTKDSETAKDIAVCSFIEEDIKDLICGYHLVIARPKS</sequence>
<organism evidence="3 4">
    <name type="scientific">Rickettsia bellii str. RML An4</name>
    <dbReference type="NCBI Taxonomy" id="1359193"/>
    <lineage>
        <taxon>Bacteria</taxon>
        <taxon>Pseudomonadati</taxon>
        <taxon>Pseudomonadota</taxon>
        <taxon>Alphaproteobacteria</taxon>
        <taxon>Rickettsiales</taxon>
        <taxon>Rickettsiaceae</taxon>
        <taxon>Rickettsieae</taxon>
        <taxon>Rickettsia</taxon>
        <taxon>belli group</taxon>
    </lineage>
</organism>
<name>A0A0F3QD08_RICBE</name>
<keyword evidence="1" id="KW-0680">Restriction system</keyword>
<evidence type="ECO:0000256" key="1">
    <source>
        <dbReference type="ARBA" id="ARBA00022747"/>
    </source>
</evidence>
<dbReference type="InterPro" id="IPR044946">
    <property type="entry name" value="Restrct_endonuc_typeI_TRD_sf"/>
</dbReference>
<comment type="caution">
    <text evidence="3">The sequence shown here is derived from an EMBL/GenBank/DDBJ whole genome shotgun (WGS) entry which is preliminary data.</text>
</comment>
<dbReference type="Gene3D" id="3.90.220.20">
    <property type="entry name" value="DNA methylase specificity domains"/>
    <property type="match status" value="1"/>
</dbReference>
<evidence type="ECO:0000313" key="3">
    <source>
        <dbReference type="EMBL" id="KJV90041.1"/>
    </source>
</evidence>
<evidence type="ECO:0000256" key="2">
    <source>
        <dbReference type="ARBA" id="ARBA00023125"/>
    </source>
</evidence>
<reference evidence="3 4" key="1">
    <citation type="submission" date="2015-02" db="EMBL/GenBank/DDBJ databases">
        <title>Genome Sequencing of Rickettsiales.</title>
        <authorList>
            <person name="Daugherty S.C."/>
            <person name="Su Q."/>
            <person name="Abolude K."/>
            <person name="Beier-Sexton M."/>
            <person name="Carlyon J.A."/>
            <person name="Carter R."/>
            <person name="Day N.P."/>
            <person name="Dumler S.J."/>
            <person name="Dyachenko V."/>
            <person name="Godinez A."/>
            <person name="Kurtti T.J."/>
            <person name="Lichay M."/>
            <person name="Mullins K.E."/>
            <person name="Ott S."/>
            <person name="Pappas-Brown V."/>
            <person name="Paris D.H."/>
            <person name="Patel P."/>
            <person name="Richards A.L."/>
            <person name="Sadzewicz L."/>
            <person name="Sears K."/>
            <person name="Seidman D."/>
            <person name="Sengamalay N."/>
            <person name="Stenos J."/>
            <person name="Tallon L.J."/>
            <person name="Vincent G."/>
            <person name="Fraser C.M."/>
            <person name="Munderloh U."/>
            <person name="Dunning-Hotopp J.C."/>
        </authorList>
    </citation>
    <scope>NUCLEOTIDE SEQUENCE [LARGE SCALE GENOMIC DNA]</scope>
    <source>
        <strain evidence="3 4">RML An4</strain>
    </source>
</reference>
<dbReference type="PATRIC" id="fig|1359193.3.peg.1002"/>
<keyword evidence="2" id="KW-0238">DNA-binding</keyword>